<feature type="non-terminal residue" evidence="10">
    <location>
        <position position="145"/>
    </location>
</feature>
<evidence type="ECO:0000256" key="4">
    <source>
        <dbReference type="ARBA" id="ARBA00022692"/>
    </source>
</evidence>
<dbReference type="Pfam" id="PF02653">
    <property type="entry name" value="BPD_transp_2"/>
    <property type="match status" value="1"/>
</dbReference>
<evidence type="ECO:0000256" key="2">
    <source>
        <dbReference type="ARBA" id="ARBA00022448"/>
    </source>
</evidence>
<dbReference type="AlphaFoldDB" id="A0A382WIA8"/>
<evidence type="ECO:0000313" key="10">
    <source>
        <dbReference type="EMBL" id="SVD58359.1"/>
    </source>
</evidence>
<evidence type="ECO:0000256" key="7">
    <source>
        <dbReference type="ARBA" id="ARBA00023136"/>
    </source>
</evidence>
<keyword evidence="4 9" id="KW-0812">Transmembrane</keyword>
<feature type="transmembrane region" description="Helical" evidence="9">
    <location>
        <begin position="65"/>
        <end position="83"/>
    </location>
</feature>
<organism evidence="10">
    <name type="scientific">marine metagenome</name>
    <dbReference type="NCBI Taxonomy" id="408172"/>
    <lineage>
        <taxon>unclassified sequences</taxon>
        <taxon>metagenomes</taxon>
        <taxon>ecological metagenomes</taxon>
    </lineage>
</organism>
<name>A0A382WIA8_9ZZZZ</name>
<reference evidence="10" key="1">
    <citation type="submission" date="2018-05" db="EMBL/GenBank/DDBJ databases">
        <authorList>
            <person name="Lanie J.A."/>
            <person name="Ng W.-L."/>
            <person name="Kazmierczak K.M."/>
            <person name="Andrzejewski T.M."/>
            <person name="Davidsen T.M."/>
            <person name="Wayne K.J."/>
            <person name="Tettelin H."/>
            <person name="Glass J.I."/>
            <person name="Rusch D."/>
            <person name="Podicherti R."/>
            <person name="Tsui H.-C.T."/>
            <person name="Winkler M.E."/>
        </authorList>
    </citation>
    <scope>NUCLEOTIDE SEQUENCE</scope>
</reference>
<keyword evidence="2" id="KW-0813">Transport</keyword>
<sequence length="145" mass="15560">MEFDFNSLFAFIIFGITIGVVYGMVALGISLIYSGLDIVHFAHGEIYMFGAFFGLVMAKDMSIPYPAALIGAMVLAGLMGMLIERVFYRRLTRSGGGYTVAGMGMIICGFGMSVALMNVAFLIWGADAKPFSVNLGMPLQLGNIS</sequence>
<proteinExistence type="inferred from homology"/>
<keyword evidence="7 9" id="KW-0472">Membrane</keyword>
<dbReference type="GO" id="GO:0005886">
    <property type="term" value="C:plasma membrane"/>
    <property type="evidence" value="ECO:0007669"/>
    <property type="project" value="UniProtKB-SubCell"/>
</dbReference>
<dbReference type="InterPro" id="IPR001851">
    <property type="entry name" value="ABC_transp_permease"/>
</dbReference>
<dbReference type="PANTHER" id="PTHR11795">
    <property type="entry name" value="BRANCHED-CHAIN AMINO ACID TRANSPORT SYSTEM PERMEASE PROTEIN LIVH"/>
    <property type="match status" value="1"/>
</dbReference>
<keyword evidence="6 9" id="KW-1133">Transmembrane helix</keyword>
<evidence type="ECO:0000256" key="6">
    <source>
        <dbReference type="ARBA" id="ARBA00022989"/>
    </source>
</evidence>
<evidence type="ECO:0000256" key="8">
    <source>
        <dbReference type="ARBA" id="ARBA00037998"/>
    </source>
</evidence>
<dbReference type="GO" id="GO:0022857">
    <property type="term" value="F:transmembrane transporter activity"/>
    <property type="evidence" value="ECO:0007669"/>
    <property type="project" value="InterPro"/>
</dbReference>
<dbReference type="PANTHER" id="PTHR11795:SF445">
    <property type="entry name" value="AMINO ACID ABC TRANSPORTER PERMEASE PROTEIN"/>
    <property type="match status" value="1"/>
</dbReference>
<dbReference type="InterPro" id="IPR052157">
    <property type="entry name" value="BCAA_transport_permease"/>
</dbReference>
<comment type="similarity">
    <text evidence="8">Belongs to the binding-protein-dependent transport system permease family. LivHM subfamily.</text>
</comment>
<evidence type="ECO:0000256" key="1">
    <source>
        <dbReference type="ARBA" id="ARBA00004651"/>
    </source>
</evidence>
<gene>
    <name evidence="10" type="ORF">METZ01_LOCUS411213</name>
</gene>
<dbReference type="GO" id="GO:0006865">
    <property type="term" value="P:amino acid transport"/>
    <property type="evidence" value="ECO:0007669"/>
    <property type="project" value="UniProtKB-KW"/>
</dbReference>
<evidence type="ECO:0000256" key="9">
    <source>
        <dbReference type="SAM" id="Phobius"/>
    </source>
</evidence>
<keyword evidence="3" id="KW-1003">Cell membrane</keyword>
<feature type="transmembrane region" description="Helical" evidence="9">
    <location>
        <begin position="38"/>
        <end position="58"/>
    </location>
</feature>
<feature type="transmembrane region" description="Helical" evidence="9">
    <location>
        <begin position="103"/>
        <end position="124"/>
    </location>
</feature>
<feature type="transmembrane region" description="Helical" evidence="9">
    <location>
        <begin position="7"/>
        <end position="32"/>
    </location>
</feature>
<keyword evidence="5" id="KW-0029">Amino-acid transport</keyword>
<evidence type="ECO:0008006" key="11">
    <source>
        <dbReference type="Google" id="ProtNLM"/>
    </source>
</evidence>
<evidence type="ECO:0000256" key="5">
    <source>
        <dbReference type="ARBA" id="ARBA00022970"/>
    </source>
</evidence>
<comment type="subcellular location">
    <subcellularLocation>
        <location evidence="1">Cell membrane</location>
        <topology evidence="1">Multi-pass membrane protein</topology>
    </subcellularLocation>
</comment>
<accession>A0A382WIA8</accession>
<dbReference type="EMBL" id="UINC01159970">
    <property type="protein sequence ID" value="SVD58359.1"/>
    <property type="molecule type" value="Genomic_DNA"/>
</dbReference>
<evidence type="ECO:0000256" key="3">
    <source>
        <dbReference type="ARBA" id="ARBA00022475"/>
    </source>
</evidence>
<protein>
    <recommendedName>
        <fullName evidence="11">Branched-chain amino acid ABC transporter permease</fullName>
    </recommendedName>
</protein>